<evidence type="ECO:0000313" key="3">
    <source>
        <dbReference type="Proteomes" id="UP000310017"/>
    </source>
</evidence>
<accession>A0A5B7SL16</accession>
<dbReference type="InterPro" id="IPR016181">
    <property type="entry name" value="Acyl_CoA_acyltransferase"/>
</dbReference>
<dbReference type="GO" id="GO:0016747">
    <property type="term" value="F:acyltransferase activity, transferring groups other than amino-acyl groups"/>
    <property type="evidence" value="ECO:0007669"/>
    <property type="project" value="InterPro"/>
</dbReference>
<dbReference type="AlphaFoldDB" id="A0A5B7SL16"/>
<dbReference type="RefSeq" id="WP_138851529.1">
    <property type="nucleotide sequence ID" value="NZ_CP040710.1"/>
</dbReference>
<protein>
    <submittedName>
        <fullName evidence="2">GNAT family N-acetyltransferase</fullName>
    </submittedName>
</protein>
<evidence type="ECO:0000313" key="2">
    <source>
        <dbReference type="EMBL" id="QCW99176.1"/>
    </source>
</evidence>
<dbReference type="SUPFAM" id="SSF55729">
    <property type="entry name" value="Acyl-CoA N-acyltransferases (Nat)"/>
    <property type="match status" value="1"/>
</dbReference>
<dbReference type="OrthoDB" id="758560at2"/>
<dbReference type="EMBL" id="CP040710">
    <property type="protein sequence ID" value="QCW99176.1"/>
    <property type="molecule type" value="Genomic_DNA"/>
</dbReference>
<dbReference type="PROSITE" id="PS51186">
    <property type="entry name" value="GNAT"/>
    <property type="match status" value="1"/>
</dbReference>
<name>A0A5B7SL16_9FLAO</name>
<keyword evidence="2" id="KW-0808">Transferase</keyword>
<gene>
    <name evidence="2" type="ORF">FGM00_03240</name>
</gene>
<dbReference type="CDD" id="cd04301">
    <property type="entry name" value="NAT_SF"/>
    <property type="match status" value="1"/>
</dbReference>
<evidence type="ECO:0000259" key="1">
    <source>
        <dbReference type="PROSITE" id="PS51186"/>
    </source>
</evidence>
<keyword evidence="3" id="KW-1185">Reference proteome</keyword>
<reference evidence="2 3" key="1">
    <citation type="submission" date="2019-05" db="EMBL/GenBank/DDBJ databases">
        <title>Genome sequencing of F202Z8.</title>
        <authorList>
            <person name="Kwon Y.M."/>
        </authorList>
    </citation>
    <scope>NUCLEOTIDE SEQUENCE [LARGE SCALE GENOMIC DNA]</scope>
    <source>
        <strain evidence="2 3">F202Z8</strain>
    </source>
</reference>
<dbReference type="KEGG" id="asag:FGM00_03240"/>
<dbReference type="Proteomes" id="UP000310017">
    <property type="component" value="Chromosome"/>
</dbReference>
<dbReference type="InterPro" id="IPR000182">
    <property type="entry name" value="GNAT_dom"/>
</dbReference>
<feature type="domain" description="N-acetyltransferase" evidence="1">
    <location>
        <begin position="1"/>
        <end position="170"/>
    </location>
</feature>
<dbReference type="Gene3D" id="3.40.630.30">
    <property type="match status" value="1"/>
</dbReference>
<organism evidence="2 3">
    <name type="scientific">Aggregatimonas sangjinii</name>
    <dbReference type="NCBI Taxonomy" id="2583587"/>
    <lineage>
        <taxon>Bacteria</taxon>
        <taxon>Pseudomonadati</taxon>
        <taxon>Bacteroidota</taxon>
        <taxon>Flavobacteriia</taxon>
        <taxon>Flavobacteriales</taxon>
        <taxon>Flavobacteriaceae</taxon>
        <taxon>Aggregatimonas</taxon>
    </lineage>
</organism>
<proteinExistence type="predicted"/>
<sequence>MKIQHSTSKDIDSIFRLYRIATEYQRLKFADNVWPDFERELVQKEIKEQRQFKLTIEGKIACIWAITYNDPEIWGEKDNMPSIYVHRIAVDPDFRGNNLIADLVEWAKSYATSKGKQYIRLDTCGNNIKLIRHYTKAGFEFLGMQKLQKVNTLPSHYHNADVCYFEMKLS</sequence>
<dbReference type="Pfam" id="PF00583">
    <property type="entry name" value="Acetyltransf_1"/>
    <property type="match status" value="1"/>
</dbReference>